<evidence type="ECO:0000256" key="6">
    <source>
        <dbReference type="ARBA" id="ARBA00022989"/>
    </source>
</evidence>
<dbReference type="EMBL" id="EF677445">
    <property type="protein sequence ID" value="ABR17267.1"/>
    <property type="molecule type" value="mRNA"/>
</dbReference>
<name>B8LNN7_PICSI</name>
<evidence type="ECO:0000256" key="9">
    <source>
        <dbReference type="SAM" id="MobiDB-lite"/>
    </source>
</evidence>
<accession>B8LNN7</accession>
<protein>
    <recommendedName>
        <fullName evidence="11">MICOS complex subunit MIC10</fullName>
    </recommendedName>
</protein>
<evidence type="ECO:0000256" key="3">
    <source>
        <dbReference type="ARBA" id="ARBA00006792"/>
    </source>
</evidence>
<keyword evidence="7" id="KW-0496">Mitochondrion</keyword>
<evidence type="ECO:0000256" key="8">
    <source>
        <dbReference type="ARBA" id="ARBA00023136"/>
    </source>
</evidence>
<evidence type="ECO:0008006" key="11">
    <source>
        <dbReference type="Google" id="ProtNLM"/>
    </source>
</evidence>
<dbReference type="OMA" id="SAKWDAC"/>
<sequence length="99" mass="10387">MAGEKGVPPELELDAKWDACLDITLRRFVYSSVAGAGSALLLFRSPTTRWAAVAFGAGVGLGSAYTDCSRIFDGSLPKWPLPPNVSSPLSSSSSEDTAH</sequence>
<evidence type="ECO:0000256" key="7">
    <source>
        <dbReference type="ARBA" id="ARBA00023128"/>
    </source>
</evidence>
<evidence type="ECO:0000256" key="5">
    <source>
        <dbReference type="ARBA" id="ARBA00022792"/>
    </source>
</evidence>
<dbReference type="InterPro" id="IPR007512">
    <property type="entry name" value="Mic10"/>
</dbReference>
<dbReference type="AlphaFoldDB" id="B8LNN7"/>
<keyword evidence="4" id="KW-0812">Transmembrane</keyword>
<dbReference type="PANTHER" id="PTHR21304:SF0">
    <property type="entry name" value="MICOS COMPLEX SUBUNIT MIC10"/>
    <property type="match status" value="1"/>
</dbReference>
<comment type="subcellular location">
    <subcellularLocation>
        <location evidence="2">Mitochondrion inner membrane</location>
        <topology evidence="2">Single-pass membrane protein</topology>
    </subcellularLocation>
</comment>
<dbReference type="Pfam" id="PF04418">
    <property type="entry name" value="DUF543"/>
    <property type="match status" value="1"/>
</dbReference>
<keyword evidence="8" id="KW-0472">Membrane</keyword>
<feature type="compositionally biased region" description="Low complexity" evidence="9">
    <location>
        <begin position="86"/>
        <end position="99"/>
    </location>
</feature>
<evidence type="ECO:0000313" key="10">
    <source>
        <dbReference type="EMBL" id="ABR17267.1"/>
    </source>
</evidence>
<keyword evidence="6" id="KW-1133">Transmembrane helix</keyword>
<dbReference type="PANTHER" id="PTHR21304">
    <property type="entry name" value="MICOS COMPLEX SUBUNIT MIC10"/>
    <property type="match status" value="1"/>
</dbReference>
<evidence type="ECO:0000256" key="1">
    <source>
        <dbReference type="ARBA" id="ARBA00002689"/>
    </source>
</evidence>
<comment type="similarity">
    <text evidence="3">Belongs to the MICOS complex subunit Mic10 family.</text>
</comment>
<comment type="function">
    <text evidence="1">Component of the MICOS complex, a large protein complex of the mitochondrial inner membrane that plays crucial roles in the maintenance of crista junctions, inner membrane architecture, and formation of contact sites to the outer membrane.</text>
</comment>
<keyword evidence="5" id="KW-0999">Mitochondrion inner membrane</keyword>
<evidence type="ECO:0000256" key="4">
    <source>
        <dbReference type="ARBA" id="ARBA00022692"/>
    </source>
</evidence>
<dbReference type="GO" id="GO:0061617">
    <property type="term" value="C:MICOS complex"/>
    <property type="evidence" value="ECO:0007669"/>
    <property type="project" value="InterPro"/>
</dbReference>
<reference evidence="10" key="1">
    <citation type="submission" date="2007-06" db="EMBL/GenBank/DDBJ databases">
        <title>Full length cDNA sequences from Sitka Spruce (Picea sitchensis).</title>
        <authorList>
            <person name="Ralph S.G."/>
            <person name="Chun H.E."/>
            <person name="Liao N."/>
            <person name="Ali J."/>
            <person name="Reid K."/>
            <person name="Kolosova N."/>
            <person name="Cooper N."/>
            <person name="Cullis C."/>
            <person name="Jancsik S."/>
            <person name="Moore R."/>
            <person name="Mayo M."/>
            <person name="Wagner S."/>
            <person name="Holt R.A."/>
            <person name="Jones S.J.M."/>
            <person name="Marra M.A."/>
            <person name="Ritland C.E."/>
            <person name="Ritland K."/>
            <person name="Bohlmann J."/>
        </authorList>
    </citation>
    <scope>NUCLEOTIDE SEQUENCE</scope>
    <source>
        <tissue evidence="10">Green portion of the leader tissue</tissue>
    </source>
</reference>
<evidence type="ECO:0000256" key="2">
    <source>
        <dbReference type="ARBA" id="ARBA00004434"/>
    </source>
</evidence>
<feature type="region of interest" description="Disordered" evidence="9">
    <location>
        <begin position="80"/>
        <end position="99"/>
    </location>
</feature>
<proteinExistence type="evidence at transcript level"/>
<organism evidence="10">
    <name type="scientific">Picea sitchensis</name>
    <name type="common">Sitka spruce</name>
    <name type="synonym">Pinus sitchensis</name>
    <dbReference type="NCBI Taxonomy" id="3332"/>
    <lineage>
        <taxon>Eukaryota</taxon>
        <taxon>Viridiplantae</taxon>
        <taxon>Streptophyta</taxon>
        <taxon>Embryophyta</taxon>
        <taxon>Tracheophyta</taxon>
        <taxon>Spermatophyta</taxon>
        <taxon>Pinopsida</taxon>
        <taxon>Pinidae</taxon>
        <taxon>Conifers I</taxon>
        <taxon>Pinales</taxon>
        <taxon>Pinaceae</taxon>
        <taxon>Picea</taxon>
    </lineage>
</organism>